<sequence>MKYKLESFFEDNKNNSFRRINSTHPIDIFLGFDDKNQHTIIVKEVGSVKKIESSKYIIARAYLNERKKVTLSFSLIDKSLYPIFLKFCEDLIFSSEKLKKSDAINFIVARWNSWRKVFRRPNLDLLSEKEIIGLLGELTFLKKYLIPKFGEFNAIEAWNGPEMASKDFQINETWYEIKTIIESGLAITISSLEQLDSEVNGYLVLFLLEKSTNVANGAISLNSYIREIEESIEDFDVKLKFRSKLAEVGYYEAEEYDGLNFKLKGDKFFLVDETFPRIKQNDLSSGIVKVSYKILINSIDKYLKVGVLNEN</sequence>
<comment type="caution">
    <text evidence="1">The sequence shown here is derived from an EMBL/GenBank/DDBJ whole genome shotgun (WGS) entry which is preliminary data.</text>
</comment>
<evidence type="ECO:0000313" key="2">
    <source>
        <dbReference type="Proteomes" id="UP000668358"/>
    </source>
</evidence>
<protein>
    <submittedName>
        <fullName evidence="1">PD-(D/E)XK motif protein</fullName>
    </submittedName>
</protein>
<proteinExistence type="predicted"/>
<dbReference type="Proteomes" id="UP000668358">
    <property type="component" value="Unassembled WGS sequence"/>
</dbReference>
<dbReference type="RefSeq" id="WP_057231172.1">
    <property type="nucleotide sequence ID" value="NZ_CATNYE010000002.1"/>
</dbReference>
<accession>A0ABD4PQ90</accession>
<dbReference type="Pfam" id="PF14390">
    <property type="entry name" value="DUF4420"/>
    <property type="match status" value="1"/>
</dbReference>
<organism evidence="1 2">
    <name type="scientific">Clostridium perfringens</name>
    <dbReference type="NCBI Taxonomy" id="1502"/>
    <lineage>
        <taxon>Bacteria</taxon>
        <taxon>Bacillati</taxon>
        <taxon>Bacillota</taxon>
        <taxon>Clostridia</taxon>
        <taxon>Eubacteriales</taxon>
        <taxon>Clostridiaceae</taxon>
        <taxon>Clostridium</taxon>
    </lineage>
</organism>
<name>A0ABD4PQ90_CLOPF</name>
<dbReference type="EMBL" id="JAENRE010000001">
    <property type="protein sequence ID" value="MBO3415327.1"/>
    <property type="molecule type" value="Genomic_DNA"/>
</dbReference>
<dbReference type="AlphaFoldDB" id="A0ABD4PQ90"/>
<dbReference type="InterPro" id="IPR025534">
    <property type="entry name" value="DUF4420"/>
</dbReference>
<evidence type="ECO:0000313" key="1">
    <source>
        <dbReference type="EMBL" id="MBO3415327.1"/>
    </source>
</evidence>
<gene>
    <name evidence="1" type="ORF">JJB78_02165</name>
</gene>
<reference evidence="1 2" key="1">
    <citation type="submission" date="2020-12" db="EMBL/GenBank/DDBJ databases">
        <title>Comparative genomics of Clostridium perfringens reveals patterns of host-associated phylogenetic clades and virulence factors.</title>
        <authorList>
            <person name="Smith A.H."/>
            <person name="Geier R."/>
        </authorList>
    </citation>
    <scope>NUCLEOTIDE SEQUENCE [LARGE SCALE GENOMIC DNA]</scope>
    <source>
        <strain evidence="1 2">CHD15829P</strain>
    </source>
</reference>